<dbReference type="OrthoDB" id="9810850at2"/>
<reference evidence="11" key="1">
    <citation type="submission" date="2016-11" db="EMBL/GenBank/DDBJ databases">
        <authorList>
            <person name="Varghese N."/>
            <person name="Submissions S."/>
        </authorList>
    </citation>
    <scope>NUCLEOTIDE SEQUENCE [LARGE SCALE GENOMIC DNA]</scope>
    <source>
        <strain evidence="11">DSM 18569</strain>
    </source>
</reference>
<feature type="domain" description="Heme-copper oxidase subunit III family profile" evidence="9">
    <location>
        <begin position="29"/>
        <end position="214"/>
    </location>
</feature>
<keyword evidence="4 7" id="KW-0812">Transmembrane</keyword>
<keyword evidence="5 8" id="KW-1133">Transmembrane helix</keyword>
<evidence type="ECO:0000259" key="9">
    <source>
        <dbReference type="PROSITE" id="PS50253"/>
    </source>
</evidence>
<evidence type="ECO:0000256" key="7">
    <source>
        <dbReference type="RuleBase" id="RU003376"/>
    </source>
</evidence>
<comment type="subcellular location">
    <subcellularLocation>
        <location evidence="1 7">Cell membrane</location>
        <topology evidence="1 7">Multi-pass membrane protein</topology>
    </subcellularLocation>
</comment>
<evidence type="ECO:0000313" key="10">
    <source>
        <dbReference type="EMBL" id="SHK47072.1"/>
    </source>
</evidence>
<feature type="transmembrane region" description="Helical" evidence="8">
    <location>
        <begin position="140"/>
        <end position="164"/>
    </location>
</feature>
<dbReference type="STRING" id="1121959.SAMN02746009_00951"/>
<proteinExistence type="inferred from homology"/>
<comment type="similarity">
    <text evidence="2 7">Belongs to the cytochrome c oxidase subunit 3 family.</text>
</comment>
<evidence type="ECO:0000313" key="11">
    <source>
        <dbReference type="Proteomes" id="UP000183947"/>
    </source>
</evidence>
<gene>
    <name evidence="10" type="ORF">SAMN02746009_00951</name>
</gene>
<dbReference type="AlphaFoldDB" id="A0A1M6SQQ0"/>
<keyword evidence="3" id="KW-1003">Cell membrane</keyword>
<dbReference type="InterPro" id="IPR000298">
    <property type="entry name" value="Cyt_c_oxidase-like_su3"/>
</dbReference>
<dbReference type="GO" id="GO:0004129">
    <property type="term" value="F:cytochrome-c oxidase activity"/>
    <property type="evidence" value="ECO:0007669"/>
    <property type="project" value="InterPro"/>
</dbReference>
<dbReference type="InterPro" id="IPR035973">
    <property type="entry name" value="Cyt_c_oxidase_su3-like_sf"/>
</dbReference>
<evidence type="ECO:0000256" key="6">
    <source>
        <dbReference type="ARBA" id="ARBA00023136"/>
    </source>
</evidence>
<name>A0A1M6SQQ0_9BACT</name>
<dbReference type="Proteomes" id="UP000183947">
    <property type="component" value="Unassembled WGS sequence"/>
</dbReference>
<dbReference type="GO" id="GO:0019646">
    <property type="term" value="P:aerobic electron transport chain"/>
    <property type="evidence" value="ECO:0007669"/>
    <property type="project" value="InterPro"/>
</dbReference>
<dbReference type="InterPro" id="IPR024791">
    <property type="entry name" value="Cyt_c/ubiquinol_Oxase_su3"/>
</dbReference>
<dbReference type="PANTHER" id="PTHR11403:SF2">
    <property type="entry name" value="CYTOCHROME BO(3) UBIQUINOL OXIDASE SUBUNIT 3"/>
    <property type="match status" value="1"/>
</dbReference>
<dbReference type="InterPro" id="IPR013833">
    <property type="entry name" value="Cyt_c_oxidase_su3_a-hlx"/>
</dbReference>
<evidence type="ECO:0000256" key="8">
    <source>
        <dbReference type="SAM" id="Phobius"/>
    </source>
</evidence>
<dbReference type="EMBL" id="FRAS01000003">
    <property type="protein sequence ID" value="SHK47072.1"/>
    <property type="molecule type" value="Genomic_DNA"/>
</dbReference>
<sequence length="214" mass="24130">MNSDKEHKDKVGANRPASAFQRMERVPPLLMMLYLGLSGVVVLFLFLLGAYAYTRHAADAPTGLQSFPKFFSISTIVLLLSSYVLNQVPRLYSNDDLAGMGRCLSAVLLLGSIFAGLQVLGWRELQLHGVPFGGRASGTFLYLISALHVVHLLGGMLFLLVLLVRTLHASRDAVRTLVFIRNPYRRLQLRMLSIYWHFIDVLWLVLFVVFVFLY</sequence>
<evidence type="ECO:0000256" key="5">
    <source>
        <dbReference type="ARBA" id="ARBA00022989"/>
    </source>
</evidence>
<evidence type="ECO:0000256" key="1">
    <source>
        <dbReference type="ARBA" id="ARBA00004651"/>
    </source>
</evidence>
<dbReference type="Gene3D" id="1.20.120.80">
    <property type="entry name" value="Cytochrome c oxidase, subunit III, four-helix bundle"/>
    <property type="match status" value="1"/>
</dbReference>
<dbReference type="Pfam" id="PF00510">
    <property type="entry name" value="COX3"/>
    <property type="match status" value="1"/>
</dbReference>
<dbReference type="PANTHER" id="PTHR11403">
    <property type="entry name" value="CYTOCHROME C OXIDASE SUBUNIT III"/>
    <property type="match status" value="1"/>
</dbReference>
<evidence type="ECO:0000256" key="2">
    <source>
        <dbReference type="ARBA" id="ARBA00010581"/>
    </source>
</evidence>
<keyword evidence="6 8" id="KW-0472">Membrane</keyword>
<organism evidence="10 11">
    <name type="scientific">Hymenobacter psychrotolerans DSM 18569</name>
    <dbReference type="NCBI Taxonomy" id="1121959"/>
    <lineage>
        <taxon>Bacteria</taxon>
        <taxon>Pseudomonadati</taxon>
        <taxon>Bacteroidota</taxon>
        <taxon>Cytophagia</taxon>
        <taxon>Cytophagales</taxon>
        <taxon>Hymenobacteraceae</taxon>
        <taxon>Hymenobacter</taxon>
    </lineage>
</organism>
<evidence type="ECO:0000256" key="4">
    <source>
        <dbReference type="ARBA" id="ARBA00022692"/>
    </source>
</evidence>
<feature type="transmembrane region" description="Helical" evidence="8">
    <location>
        <begin position="66"/>
        <end position="85"/>
    </location>
</feature>
<feature type="transmembrane region" description="Helical" evidence="8">
    <location>
        <begin position="97"/>
        <end position="120"/>
    </location>
</feature>
<dbReference type="RefSeq" id="WP_073281642.1">
    <property type="nucleotide sequence ID" value="NZ_FRAS01000003.1"/>
</dbReference>
<accession>A0A1M6SQQ0</accession>
<keyword evidence="11" id="KW-1185">Reference proteome</keyword>
<evidence type="ECO:0000256" key="3">
    <source>
        <dbReference type="ARBA" id="ARBA00022475"/>
    </source>
</evidence>
<dbReference type="GO" id="GO:0005886">
    <property type="term" value="C:plasma membrane"/>
    <property type="evidence" value="ECO:0007669"/>
    <property type="project" value="UniProtKB-SubCell"/>
</dbReference>
<dbReference type="PROSITE" id="PS50253">
    <property type="entry name" value="COX3"/>
    <property type="match status" value="1"/>
</dbReference>
<feature type="transmembrane region" description="Helical" evidence="8">
    <location>
        <begin position="194"/>
        <end position="213"/>
    </location>
</feature>
<protein>
    <submittedName>
        <fullName evidence="10">Cytochrome c oxidase subunit 3</fullName>
    </submittedName>
</protein>
<dbReference type="SUPFAM" id="SSF81452">
    <property type="entry name" value="Cytochrome c oxidase subunit III-like"/>
    <property type="match status" value="1"/>
</dbReference>
<feature type="transmembrane region" description="Helical" evidence="8">
    <location>
        <begin position="29"/>
        <end position="54"/>
    </location>
</feature>